<name>A0ABR1UB08_9PEZI</name>
<comment type="caution">
    <text evidence="1">The sequence shown here is derived from an EMBL/GenBank/DDBJ whole genome shotgun (WGS) entry which is preliminary data.</text>
</comment>
<sequence length="755" mass="83113">MSSSSTPSESGIELVARSFDLLSAIVNSSQPSSAIARSTQELVKWLARECVQESVFTQCAQLARSLAYPNDDALVIRSSIAEADIKLHTLQAPLRLIKSGSLGRLIAQDPEFSYMVTTVTSLSRFYKIDRITDTVCSMMLDHNENVTSAEYQYQVQRAPIRAVTLKIVESISRNVVNAGHHLQGIPEELSHLHVHLVDPYAFAALVRGIREAKDDIVLRCERFIGDITMWLLNHFHGCFEVILRSQLLLKRELGSEKQTVRFFITNECAASTPCYLRECSIEASVSTGSGLHTSFFHGATSADTPESRPMPQARASLYREDMCSSFPVSPRKATLNREQKLHIEMTAKKIMTWLIRLPVEAASASSFQLTFKARLDGSDGPFRLGDLLSRHPCLFQKHKSAPSFTAPAFDDVRGKIDQEAGLLPPATDLMNEVKSSCTCLHCERDGAINHAPLGCLRQLAFAELFTTLAHAVSDGLGAEDVSGLSEPSHVVAVLLPLFHTLLRKELIIWDDWMRVFAVTVGGASMDSFATNDKGKALSGATSIVAFQYGVFTGMVPWINFESEVQPRHCFSVQIFEGNIDGLAEEFGIVRCEKGMEAMGLDPSARQTTHMEAEDLDEDGIRIQTAIFRVGTSSYRLMTLVASGNTGESSIRPPLSMRQHEGKQDEVAIDVYKFDDILAEWDGSSSTGNDEVQTTKMITSRSKFNVILALSVYGVVVYEPGAVCWGCAVQQTLQTLAGKPLRLVKLGSMERSLLGV</sequence>
<reference evidence="1 2" key="1">
    <citation type="submission" date="2023-01" db="EMBL/GenBank/DDBJ databases">
        <title>Analysis of 21 Apiospora genomes using comparative genomics revels a genus with tremendous synthesis potential of carbohydrate active enzymes and secondary metabolites.</title>
        <authorList>
            <person name="Sorensen T."/>
        </authorList>
    </citation>
    <scope>NUCLEOTIDE SEQUENCE [LARGE SCALE GENOMIC DNA]</scope>
    <source>
        <strain evidence="1 2">CBS 33761</strain>
    </source>
</reference>
<gene>
    <name evidence="1" type="ORF">PG993_000568</name>
</gene>
<evidence type="ECO:0000313" key="1">
    <source>
        <dbReference type="EMBL" id="KAK8055341.1"/>
    </source>
</evidence>
<organism evidence="1 2">
    <name type="scientific">Apiospora rasikravindrae</name>
    <dbReference type="NCBI Taxonomy" id="990691"/>
    <lineage>
        <taxon>Eukaryota</taxon>
        <taxon>Fungi</taxon>
        <taxon>Dikarya</taxon>
        <taxon>Ascomycota</taxon>
        <taxon>Pezizomycotina</taxon>
        <taxon>Sordariomycetes</taxon>
        <taxon>Xylariomycetidae</taxon>
        <taxon>Amphisphaeriales</taxon>
        <taxon>Apiosporaceae</taxon>
        <taxon>Apiospora</taxon>
    </lineage>
</organism>
<accession>A0ABR1UB08</accession>
<dbReference type="EMBL" id="JAQQWK010000001">
    <property type="protein sequence ID" value="KAK8055341.1"/>
    <property type="molecule type" value="Genomic_DNA"/>
</dbReference>
<keyword evidence="2" id="KW-1185">Reference proteome</keyword>
<proteinExistence type="predicted"/>
<dbReference type="Proteomes" id="UP001444661">
    <property type="component" value="Unassembled WGS sequence"/>
</dbReference>
<evidence type="ECO:0000313" key="2">
    <source>
        <dbReference type="Proteomes" id="UP001444661"/>
    </source>
</evidence>
<protein>
    <submittedName>
        <fullName evidence="1">Uncharacterized protein</fullName>
    </submittedName>
</protein>